<accession>A0ABT5KED8</accession>
<organism evidence="6 7">
    <name type="scientific">Roseateles albus</name>
    <dbReference type="NCBI Taxonomy" id="2987525"/>
    <lineage>
        <taxon>Bacteria</taxon>
        <taxon>Pseudomonadati</taxon>
        <taxon>Pseudomonadota</taxon>
        <taxon>Betaproteobacteria</taxon>
        <taxon>Burkholderiales</taxon>
        <taxon>Sphaerotilaceae</taxon>
        <taxon>Roseateles</taxon>
    </lineage>
</organism>
<dbReference type="Proteomes" id="UP001221189">
    <property type="component" value="Unassembled WGS sequence"/>
</dbReference>
<comment type="subcellular location">
    <subcellularLocation>
        <location evidence="1">Cell membrane</location>
    </subcellularLocation>
</comment>
<dbReference type="EMBL" id="JAQQXT010000006">
    <property type="protein sequence ID" value="MDC8772301.1"/>
    <property type="molecule type" value="Genomic_DNA"/>
</dbReference>
<evidence type="ECO:0000256" key="4">
    <source>
        <dbReference type="SAM" id="SignalP"/>
    </source>
</evidence>
<evidence type="ECO:0000259" key="5">
    <source>
        <dbReference type="Pfam" id="PF07589"/>
    </source>
</evidence>
<dbReference type="SUPFAM" id="SSF50956">
    <property type="entry name" value="Thermostable phytase (3-phytase)"/>
    <property type="match status" value="1"/>
</dbReference>
<feature type="chain" id="PRO_5047373142" evidence="4">
    <location>
        <begin position="23"/>
        <end position="345"/>
    </location>
</feature>
<proteinExistence type="predicted"/>
<dbReference type="Pfam" id="PF07589">
    <property type="entry name" value="PEP-CTERM"/>
    <property type="match status" value="1"/>
</dbReference>
<feature type="domain" description="Ice-binding protein C-terminal" evidence="5">
    <location>
        <begin position="318"/>
        <end position="342"/>
    </location>
</feature>
<feature type="signal peptide" evidence="4">
    <location>
        <begin position="1"/>
        <end position="22"/>
    </location>
</feature>
<gene>
    <name evidence="6" type="ORF">PRZ03_12025</name>
</gene>
<comment type="caution">
    <text evidence="6">The sequence shown here is derived from an EMBL/GenBank/DDBJ whole genome shotgun (WGS) entry which is preliminary data.</text>
</comment>
<protein>
    <submittedName>
        <fullName evidence="6">SdiA-regulated domain-containing protein</fullName>
    </submittedName>
</protein>
<evidence type="ECO:0000256" key="1">
    <source>
        <dbReference type="ARBA" id="ARBA00004236"/>
    </source>
</evidence>
<dbReference type="InterPro" id="IPR009722">
    <property type="entry name" value="YjiK/CarP"/>
</dbReference>
<evidence type="ECO:0000256" key="2">
    <source>
        <dbReference type="ARBA" id="ARBA00022475"/>
    </source>
</evidence>
<name>A0ABT5KED8_9BURK</name>
<keyword evidence="4" id="KW-0732">Signal</keyword>
<dbReference type="RefSeq" id="WP_273600496.1">
    <property type="nucleotide sequence ID" value="NZ_JAQQXT010000006.1"/>
</dbReference>
<evidence type="ECO:0000256" key="3">
    <source>
        <dbReference type="ARBA" id="ARBA00023136"/>
    </source>
</evidence>
<evidence type="ECO:0000313" key="6">
    <source>
        <dbReference type="EMBL" id="MDC8772301.1"/>
    </source>
</evidence>
<reference evidence="6 7" key="1">
    <citation type="submission" date="2022-10" db="EMBL/GenBank/DDBJ databases">
        <title>Paucibacter sp. hw1 Genome sequencing.</title>
        <authorList>
            <person name="Park S."/>
        </authorList>
    </citation>
    <scope>NUCLEOTIDE SEQUENCE [LARGE SCALE GENOMIC DNA]</scope>
    <source>
        <strain evidence="7">hw1</strain>
    </source>
</reference>
<evidence type="ECO:0000313" key="7">
    <source>
        <dbReference type="Proteomes" id="UP001221189"/>
    </source>
</evidence>
<dbReference type="NCBIfam" id="TIGR02595">
    <property type="entry name" value="PEP_CTERM"/>
    <property type="match status" value="1"/>
</dbReference>
<keyword evidence="3" id="KW-0472">Membrane</keyword>
<dbReference type="InterPro" id="IPR013424">
    <property type="entry name" value="Ice-binding_C"/>
</dbReference>
<keyword evidence="2" id="KW-1003">Cell membrane</keyword>
<keyword evidence="7" id="KW-1185">Reference proteome</keyword>
<sequence length="345" mass="35747">MKLNRLILALAAASLAPAFANAATALNLSNYSVKGTYGLDRLDNLGGMGLEASAVTYARDRKSLFYVGDEGKGVVEISLTGSTLGYMAFDWKGTGSVNNDAEGLTYLGNGVLVLGEERLQDAYRFSYAKDGTATLKNSFVSLSNSVVGNDGMEGISYDSRNGGSFVTVKQNGPQAVKSAKLTFAAATGEPVSPLPKHGVSAPGGGNATDLIELFDPALLGLKSLSDVQTLSSVDALAGGAGADNLLVLSLDSRKLLEVNRKGVILSSFDLGNVLPNNGIEGVTVDELGNIYLVAEQLQGKGTPSDVKSQLIVLSALAPVPEPSTYGLMALGLGLLGVQARRRKQA</sequence>
<dbReference type="Pfam" id="PF06977">
    <property type="entry name" value="SdiA-regulated"/>
    <property type="match status" value="1"/>
</dbReference>